<protein>
    <recommendedName>
        <fullName evidence="3">FHA domain-containing protein</fullName>
    </recommendedName>
</protein>
<evidence type="ECO:0000313" key="5">
    <source>
        <dbReference type="Proteomes" id="UP000645217"/>
    </source>
</evidence>
<evidence type="ECO:0000256" key="2">
    <source>
        <dbReference type="SAM" id="MobiDB-lite"/>
    </source>
</evidence>
<dbReference type="InterPro" id="IPR050923">
    <property type="entry name" value="Cell_Proc_Reg/RNA_Proc"/>
</dbReference>
<dbReference type="Gene3D" id="2.60.200.20">
    <property type="match status" value="1"/>
</dbReference>
<dbReference type="InterPro" id="IPR008984">
    <property type="entry name" value="SMAD_FHA_dom_sf"/>
</dbReference>
<dbReference type="EMBL" id="BMNT01000018">
    <property type="protein sequence ID" value="GGK89478.1"/>
    <property type="molecule type" value="Genomic_DNA"/>
</dbReference>
<dbReference type="PANTHER" id="PTHR23308">
    <property type="entry name" value="NUCLEAR INHIBITOR OF PROTEIN PHOSPHATASE-1"/>
    <property type="match status" value="1"/>
</dbReference>
<gene>
    <name evidence="4" type="ORF">GCM10007964_35200</name>
</gene>
<dbReference type="CDD" id="cd00060">
    <property type="entry name" value="FHA"/>
    <property type="match status" value="1"/>
</dbReference>
<dbReference type="InterPro" id="IPR000253">
    <property type="entry name" value="FHA_dom"/>
</dbReference>
<evidence type="ECO:0000256" key="1">
    <source>
        <dbReference type="ARBA" id="ARBA00022553"/>
    </source>
</evidence>
<feature type="compositionally biased region" description="Gly residues" evidence="2">
    <location>
        <begin position="43"/>
        <end position="53"/>
    </location>
</feature>
<dbReference type="SMART" id="SM00240">
    <property type="entry name" value="FHA"/>
    <property type="match status" value="1"/>
</dbReference>
<dbReference type="PROSITE" id="PS50006">
    <property type="entry name" value="FHA_DOMAIN"/>
    <property type="match status" value="1"/>
</dbReference>
<name>A0A917R4V7_9ACTN</name>
<reference evidence="4" key="2">
    <citation type="submission" date="2020-09" db="EMBL/GenBank/DDBJ databases">
        <authorList>
            <person name="Sun Q."/>
            <person name="Ohkuma M."/>
        </authorList>
    </citation>
    <scope>NUCLEOTIDE SEQUENCE</scope>
    <source>
        <strain evidence="4">JCM 13064</strain>
    </source>
</reference>
<feature type="compositionally biased region" description="Pro residues" evidence="2">
    <location>
        <begin position="87"/>
        <end position="97"/>
    </location>
</feature>
<accession>A0A917R4V7</accession>
<keyword evidence="5" id="KW-1185">Reference proteome</keyword>
<organism evidence="4 5">
    <name type="scientific">Sphaerisporangium melleum</name>
    <dbReference type="NCBI Taxonomy" id="321316"/>
    <lineage>
        <taxon>Bacteria</taxon>
        <taxon>Bacillati</taxon>
        <taxon>Actinomycetota</taxon>
        <taxon>Actinomycetes</taxon>
        <taxon>Streptosporangiales</taxon>
        <taxon>Streptosporangiaceae</taxon>
        <taxon>Sphaerisporangium</taxon>
    </lineage>
</organism>
<keyword evidence="1" id="KW-0597">Phosphoprotein</keyword>
<dbReference type="Pfam" id="PF00498">
    <property type="entry name" value="FHA"/>
    <property type="match status" value="1"/>
</dbReference>
<comment type="caution">
    <text evidence="4">The sequence shown here is derived from an EMBL/GenBank/DDBJ whole genome shotgun (WGS) entry which is preliminary data.</text>
</comment>
<reference evidence="4" key="1">
    <citation type="journal article" date="2014" name="Int. J. Syst. Evol. Microbiol.">
        <title>Complete genome sequence of Corynebacterium casei LMG S-19264T (=DSM 44701T), isolated from a smear-ripened cheese.</title>
        <authorList>
            <consortium name="US DOE Joint Genome Institute (JGI-PGF)"/>
            <person name="Walter F."/>
            <person name="Albersmeier A."/>
            <person name="Kalinowski J."/>
            <person name="Ruckert C."/>
        </authorList>
    </citation>
    <scope>NUCLEOTIDE SEQUENCE</scope>
    <source>
        <strain evidence="4">JCM 13064</strain>
    </source>
</reference>
<feature type="compositionally biased region" description="Polar residues" evidence="2">
    <location>
        <begin position="124"/>
        <end position="137"/>
    </location>
</feature>
<sequence>MAICPVGHESADEEYCDICGARMTGSPAPGPHPGGASPSAGGPAPGEGSGGGAQVCPDCGADRDGRFCETCGYDFVLGGARPALAAAPPPAAPPSTPNGPAAPWQPAQPTGNATPAPPWRPAQPVQQGRPSGQNAWQPSRPVQPAGWPAGEGAPQPSGSARTGWVAVISADRAHYDTMIGQGGPDAARVAFPPYCPERRVPLSGPEMRIGRHSQSRSLVPEIDLSGPPEDPGVSHLHAVLLAQPDGSWELVDPGSANGTLVNGDLLEVNVPVPIADGDRVHVGAWTLITVRRS</sequence>
<feature type="domain" description="FHA" evidence="3">
    <location>
        <begin position="207"/>
        <end position="266"/>
    </location>
</feature>
<feature type="region of interest" description="Disordered" evidence="2">
    <location>
        <begin position="27"/>
        <end position="53"/>
    </location>
</feature>
<dbReference type="RefSeq" id="WP_189164102.1">
    <property type="nucleotide sequence ID" value="NZ_BMNT01000018.1"/>
</dbReference>
<dbReference type="AlphaFoldDB" id="A0A917R4V7"/>
<feature type="region of interest" description="Disordered" evidence="2">
    <location>
        <begin position="86"/>
        <end position="161"/>
    </location>
</feature>
<dbReference type="SUPFAM" id="SSF49879">
    <property type="entry name" value="SMAD/FHA domain"/>
    <property type="match status" value="1"/>
</dbReference>
<evidence type="ECO:0000259" key="3">
    <source>
        <dbReference type="PROSITE" id="PS50006"/>
    </source>
</evidence>
<evidence type="ECO:0000313" key="4">
    <source>
        <dbReference type="EMBL" id="GGK89478.1"/>
    </source>
</evidence>
<proteinExistence type="predicted"/>
<dbReference type="Proteomes" id="UP000645217">
    <property type="component" value="Unassembled WGS sequence"/>
</dbReference>